<keyword evidence="3" id="KW-1185">Reference proteome</keyword>
<dbReference type="Pfam" id="PF13403">
    <property type="entry name" value="Hint_2"/>
    <property type="match status" value="1"/>
</dbReference>
<dbReference type="Proteomes" id="UP001589795">
    <property type="component" value="Unassembled WGS sequence"/>
</dbReference>
<dbReference type="SUPFAM" id="SSF51294">
    <property type="entry name" value="Hedgehog/intein (Hint) domain"/>
    <property type="match status" value="1"/>
</dbReference>
<feature type="domain" description="Hedgehog/Intein (Hint)" evidence="1">
    <location>
        <begin position="211"/>
        <end position="356"/>
    </location>
</feature>
<dbReference type="InterPro" id="IPR028992">
    <property type="entry name" value="Hedgehog/Intein_dom"/>
</dbReference>
<organism evidence="2 3">
    <name type="scientific">Paracoccus rhizosphaerae</name>
    <dbReference type="NCBI Taxonomy" id="1133347"/>
    <lineage>
        <taxon>Bacteria</taxon>
        <taxon>Pseudomonadati</taxon>
        <taxon>Pseudomonadota</taxon>
        <taxon>Alphaproteobacteria</taxon>
        <taxon>Rhodobacterales</taxon>
        <taxon>Paracoccaceae</taxon>
        <taxon>Paracoccus</taxon>
    </lineage>
</organism>
<protein>
    <submittedName>
        <fullName evidence="2">Hint domain-containing protein</fullName>
    </submittedName>
</protein>
<sequence length="413" mass="43749">MPYLTLLDSSLISVGTGGVVSINATDLVNIYGPGQEFDQYDVGDPDAAGASTLENGETFQTVDVDGSGNVTVNPTQYTYLGTSTITNVGTINVGVPGVLDVTAVINPINGSVVTAGGNYYFVSDEPLDDDHISATLSVNVLGSPVSATAPISSVADELVAEVQAVPVAGPAVAATLNGILPTVQSNLNTVAISGTLNEDGTDVIPPDELFCFVTGTLIRTSRGLVAVEDLRVGDLVETRDNGLQPVRWTGSKKLTAAALLLKPALRPVRIRAGALGENIPSADLHVSPQHRILVRSRIAQRMFSTHEVLVAAKKLVMLDGIDIAEDMAEVEYHHFLFDRHEVVTSNGAETESLFTGPEALRSVGKDAQEEIFTLFPQLGDPDFTADPVRALASGRMGRRLAMRHLWNDKRLVG</sequence>
<dbReference type="EMBL" id="JBHLWQ010000079">
    <property type="protein sequence ID" value="MFC0200469.1"/>
    <property type="molecule type" value="Genomic_DNA"/>
</dbReference>
<proteinExistence type="predicted"/>
<gene>
    <name evidence="2" type="ORF">ACFFIZ_09090</name>
</gene>
<dbReference type="RefSeq" id="WP_265508134.1">
    <property type="nucleotide sequence ID" value="NZ_JAOTBE010000058.1"/>
</dbReference>
<accession>A0ABV6CI90</accession>
<reference evidence="2 3" key="1">
    <citation type="submission" date="2024-09" db="EMBL/GenBank/DDBJ databases">
        <authorList>
            <person name="Sun Q."/>
            <person name="Mori K."/>
        </authorList>
    </citation>
    <scope>NUCLEOTIDE SEQUENCE [LARGE SCALE GENOMIC DNA]</scope>
    <source>
        <strain evidence="2 3">CCM 7904</strain>
    </source>
</reference>
<evidence type="ECO:0000259" key="1">
    <source>
        <dbReference type="Pfam" id="PF13403"/>
    </source>
</evidence>
<evidence type="ECO:0000313" key="3">
    <source>
        <dbReference type="Proteomes" id="UP001589795"/>
    </source>
</evidence>
<dbReference type="Gene3D" id="2.170.16.10">
    <property type="entry name" value="Hedgehog/Intein (Hint) domain"/>
    <property type="match status" value="1"/>
</dbReference>
<evidence type="ECO:0000313" key="2">
    <source>
        <dbReference type="EMBL" id="MFC0200469.1"/>
    </source>
</evidence>
<dbReference type="InterPro" id="IPR036844">
    <property type="entry name" value="Hint_dom_sf"/>
</dbReference>
<comment type="caution">
    <text evidence="2">The sequence shown here is derived from an EMBL/GenBank/DDBJ whole genome shotgun (WGS) entry which is preliminary data.</text>
</comment>
<name>A0ABV6CI90_9RHOB</name>